<dbReference type="Proteomes" id="UP000789706">
    <property type="component" value="Unassembled WGS sequence"/>
</dbReference>
<feature type="compositionally biased region" description="Low complexity" evidence="1">
    <location>
        <begin position="289"/>
        <end position="301"/>
    </location>
</feature>
<comment type="caution">
    <text evidence="2">The sequence shown here is derived from an EMBL/GenBank/DDBJ whole genome shotgun (WGS) entry which is preliminary data.</text>
</comment>
<dbReference type="EMBL" id="CAJVPK010002657">
    <property type="protein sequence ID" value="CAG8616075.1"/>
    <property type="molecule type" value="Genomic_DNA"/>
</dbReference>
<dbReference type="AlphaFoldDB" id="A0A9N9GKY1"/>
<proteinExistence type="predicted"/>
<evidence type="ECO:0000256" key="1">
    <source>
        <dbReference type="SAM" id="MobiDB-lite"/>
    </source>
</evidence>
<organism evidence="2 3">
    <name type="scientific">Diversispora eburnea</name>
    <dbReference type="NCBI Taxonomy" id="1213867"/>
    <lineage>
        <taxon>Eukaryota</taxon>
        <taxon>Fungi</taxon>
        <taxon>Fungi incertae sedis</taxon>
        <taxon>Mucoromycota</taxon>
        <taxon>Glomeromycotina</taxon>
        <taxon>Glomeromycetes</taxon>
        <taxon>Diversisporales</taxon>
        <taxon>Diversisporaceae</taxon>
        <taxon>Diversispora</taxon>
    </lineage>
</organism>
<sequence length="311" mass="34872">MPCYVDTIVRIKLVRCTERKDIKSLMVWAIGVYHFERENNEIEMVLFVPLASQKRDSKTQAIFEQNNFYSVGGKIVPGYYEGIKRSKMTVAISTRVVLLKATGSNKCPLKVSLLGVPQESPRIVGDDENAVVNMLIDDYAGQDYSFIVKIAFPHSNSRFAKLMTKFFCIRCWTNRTTDVGSSPEFNNTVRSKLLLTHRNIAKNLKEISKAEVSSLVGSNSFIIEQQPDLSSNNISQLKRSRTECADDPINALDVNSMSTVHSDEAEELVRNKKKCGGFARNKKEKEPVSRSLHSSSSLHNSAAGVIDNEKK</sequence>
<dbReference type="OrthoDB" id="2433477at2759"/>
<gene>
    <name evidence="2" type="ORF">DEBURN_LOCUS10172</name>
</gene>
<protein>
    <submittedName>
        <fullName evidence="2">8625_t:CDS:1</fullName>
    </submittedName>
</protein>
<evidence type="ECO:0000313" key="3">
    <source>
        <dbReference type="Proteomes" id="UP000789706"/>
    </source>
</evidence>
<accession>A0A9N9GKY1</accession>
<feature type="region of interest" description="Disordered" evidence="1">
    <location>
        <begin position="271"/>
        <end position="311"/>
    </location>
</feature>
<reference evidence="2" key="1">
    <citation type="submission" date="2021-06" db="EMBL/GenBank/DDBJ databases">
        <authorList>
            <person name="Kallberg Y."/>
            <person name="Tangrot J."/>
            <person name="Rosling A."/>
        </authorList>
    </citation>
    <scope>NUCLEOTIDE SEQUENCE</scope>
    <source>
        <strain evidence="2">AZ414A</strain>
    </source>
</reference>
<evidence type="ECO:0000313" key="2">
    <source>
        <dbReference type="EMBL" id="CAG8616075.1"/>
    </source>
</evidence>
<keyword evidence="3" id="KW-1185">Reference proteome</keyword>
<name>A0A9N9GKY1_9GLOM</name>